<evidence type="ECO:0000313" key="2">
    <source>
        <dbReference type="Proteomes" id="UP000635606"/>
    </source>
</evidence>
<evidence type="ECO:0000313" key="1">
    <source>
        <dbReference type="EMBL" id="GIJ67651.1"/>
    </source>
</evidence>
<protein>
    <submittedName>
        <fullName evidence="1">Uncharacterized protein</fullName>
    </submittedName>
</protein>
<comment type="caution">
    <text evidence="1">The sequence shown here is derived from an EMBL/GenBank/DDBJ whole genome shotgun (WGS) entry which is preliminary data.</text>
</comment>
<organism evidence="1 2">
    <name type="scientific">Virgisporangium ochraceum</name>
    <dbReference type="NCBI Taxonomy" id="65505"/>
    <lineage>
        <taxon>Bacteria</taxon>
        <taxon>Bacillati</taxon>
        <taxon>Actinomycetota</taxon>
        <taxon>Actinomycetes</taxon>
        <taxon>Micromonosporales</taxon>
        <taxon>Micromonosporaceae</taxon>
        <taxon>Virgisporangium</taxon>
    </lineage>
</organism>
<proteinExistence type="predicted"/>
<dbReference type="AlphaFoldDB" id="A0A8J3ZPX4"/>
<dbReference type="RefSeq" id="WP_203927606.1">
    <property type="nucleotide sequence ID" value="NZ_BOPH01000028.1"/>
</dbReference>
<accession>A0A8J3ZPX4</accession>
<gene>
    <name evidence="1" type="ORF">Voc01_025680</name>
</gene>
<dbReference type="Proteomes" id="UP000635606">
    <property type="component" value="Unassembled WGS sequence"/>
</dbReference>
<reference evidence="1" key="1">
    <citation type="submission" date="2021-01" db="EMBL/GenBank/DDBJ databases">
        <title>Whole genome shotgun sequence of Virgisporangium ochraceum NBRC 16418.</title>
        <authorList>
            <person name="Komaki H."/>
            <person name="Tamura T."/>
        </authorList>
    </citation>
    <scope>NUCLEOTIDE SEQUENCE</scope>
    <source>
        <strain evidence="1">NBRC 16418</strain>
    </source>
</reference>
<dbReference type="EMBL" id="BOPH01000028">
    <property type="protein sequence ID" value="GIJ67651.1"/>
    <property type="molecule type" value="Genomic_DNA"/>
</dbReference>
<sequence>MRLTVNLTPRAAEALDRLASTTETSKTDVVNRALQIYALIEQLAAANDGQLRIVHSDGSVERIYLV</sequence>
<name>A0A8J3ZPX4_9ACTN</name>
<keyword evidence="2" id="KW-1185">Reference proteome</keyword>